<protein>
    <submittedName>
        <fullName evidence="2">Uncharacterized protein</fullName>
    </submittedName>
</protein>
<reference evidence="2 3" key="1">
    <citation type="journal article" date="2016" name="Nat. Commun.">
        <title>Thousands of microbial genomes shed light on interconnected biogeochemical processes in an aquifer system.</title>
        <authorList>
            <person name="Anantharaman K."/>
            <person name="Brown C.T."/>
            <person name="Hug L.A."/>
            <person name="Sharon I."/>
            <person name="Castelle C.J."/>
            <person name="Probst A.J."/>
            <person name="Thomas B.C."/>
            <person name="Singh A."/>
            <person name="Wilkins M.J."/>
            <person name="Karaoz U."/>
            <person name="Brodie E.L."/>
            <person name="Williams K.H."/>
            <person name="Hubbard S.S."/>
            <person name="Banfield J.F."/>
        </authorList>
    </citation>
    <scope>NUCLEOTIDE SEQUENCE [LARGE SCALE GENOMIC DNA]</scope>
</reference>
<organism evidence="2 3">
    <name type="scientific">Candidatus Sungbacteria bacterium RIFCSPLOWO2_12_FULL_41_11</name>
    <dbReference type="NCBI Taxonomy" id="1802286"/>
    <lineage>
        <taxon>Bacteria</taxon>
        <taxon>Candidatus Sungiibacteriota</taxon>
    </lineage>
</organism>
<keyword evidence="1" id="KW-0472">Membrane</keyword>
<accession>A0A1G2LTL1</accession>
<evidence type="ECO:0000313" key="3">
    <source>
        <dbReference type="Proteomes" id="UP000177171"/>
    </source>
</evidence>
<gene>
    <name evidence="2" type="ORF">A3G49_02725</name>
</gene>
<proteinExistence type="predicted"/>
<name>A0A1G2LTL1_9BACT</name>
<comment type="caution">
    <text evidence="2">The sequence shown here is derived from an EMBL/GenBank/DDBJ whole genome shotgun (WGS) entry which is preliminary data.</text>
</comment>
<keyword evidence="1" id="KW-0812">Transmembrane</keyword>
<sequence>MGISFCLFGLSFWFEDTRANNDVFFAFTVFLLGYVFVVGAGTFIIKPFNAIRKFRKEFKFLPPVTPEARDALQRKVDDCLGVLARSFFYNCSEEKRLLEILRGFVSGEAVPTSIFCEDVANFENWLCRTRKHLQESKKRFWRLHAIARNQFLPQPFKMLDKVGDYKDVTFYNPAKHKKDEARE</sequence>
<evidence type="ECO:0000313" key="2">
    <source>
        <dbReference type="EMBL" id="OHA14131.1"/>
    </source>
</evidence>
<dbReference type="AlphaFoldDB" id="A0A1G2LTL1"/>
<dbReference type="EMBL" id="MHQY01000013">
    <property type="protein sequence ID" value="OHA14131.1"/>
    <property type="molecule type" value="Genomic_DNA"/>
</dbReference>
<keyword evidence="1" id="KW-1133">Transmembrane helix</keyword>
<evidence type="ECO:0000256" key="1">
    <source>
        <dbReference type="SAM" id="Phobius"/>
    </source>
</evidence>
<dbReference type="Proteomes" id="UP000177171">
    <property type="component" value="Unassembled WGS sequence"/>
</dbReference>
<feature type="transmembrane region" description="Helical" evidence="1">
    <location>
        <begin position="23"/>
        <end position="45"/>
    </location>
</feature>